<dbReference type="AlphaFoldDB" id="A0A3S0XWL9"/>
<gene>
    <name evidence="3" type="ORF">ELQ94_16235</name>
</gene>
<protein>
    <recommendedName>
        <fullName evidence="2">YrhK domain-containing protein</fullName>
    </recommendedName>
</protein>
<reference evidence="3 4" key="1">
    <citation type="submission" date="2018-12" db="EMBL/GenBank/DDBJ databases">
        <authorList>
            <person name="Li F."/>
        </authorList>
    </citation>
    <scope>NUCLEOTIDE SEQUENCE [LARGE SCALE GENOMIC DNA]</scope>
    <source>
        <strain evidence="3 4">EGI 6500705</strain>
    </source>
</reference>
<comment type="caution">
    <text evidence="3">The sequence shown here is derived from an EMBL/GenBank/DDBJ whole genome shotgun (WGS) entry which is preliminary data.</text>
</comment>
<name>A0A3S0XWL9_9MICO</name>
<keyword evidence="1" id="KW-0812">Transmembrane</keyword>
<feature type="transmembrane region" description="Helical" evidence="1">
    <location>
        <begin position="25"/>
        <end position="43"/>
    </location>
</feature>
<feature type="domain" description="YrhK" evidence="2">
    <location>
        <begin position="18"/>
        <end position="74"/>
    </location>
</feature>
<evidence type="ECO:0000313" key="4">
    <source>
        <dbReference type="Proteomes" id="UP000274909"/>
    </source>
</evidence>
<dbReference type="InterPro" id="IPR025424">
    <property type="entry name" value="YrhK_domain"/>
</dbReference>
<dbReference type="EMBL" id="RZGZ01000006">
    <property type="protein sequence ID" value="RUQ97106.1"/>
    <property type="molecule type" value="Genomic_DNA"/>
</dbReference>
<accession>A0A3S0XWL9</accession>
<keyword evidence="1" id="KW-0472">Membrane</keyword>
<keyword evidence="1" id="KW-1133">Transmembrane helix</keyword>
<evidence type="ECO:0000256" key="1">
    <source>
        <dbReference type="SAM" id="Phobius"/>
    </source>
</evidence>
<evidence type="ECO:0000259" key="2">
    <source>
        <dbReference type="Pfam" id="PF14145"/>
    </source>
</evidence>
<dbReference type="RefSeq" id="WP_127051426.1">
    <property type="nucleotide sequence ID" value="NZ_RZGZ01000006.1"/>
</dbReference>
<dbReference type="OrthoDB" id="5519470at2"/>
<proteinExistence type="predicted"/>
<dbReference type="Proteomes" id="UP000274909">
    <property type="component" value="Unassembled WGS sequence"/>
</dbReference>
<sequence>MGKDLDIELGDRTLVLHNRYETLSILNDALIAVWFIVGSILFFDESTTTTGTWFFLAGSIELLIRPVIRLSRNIHIRSVSSQTNGSNDANDF</sequence>
<evidence type="ECO:0000313" key="3">
    <source>
        <dbReference type="EMBL" id="RUQ97106.1"/>
    </source>
</evidence>
<dbReference type="Pfam" id="PF14145">
    <property type="entry name" value="YrhK"/>
    <property type="match status" value="1"/>
</dbReference>
<organism evidence="3 4">
    <name type="scientific">Labedella endophytica</name>
    <dbReference type="NCBI Taxonomy" id="1523160"/>
    <lineage>
        <taxon>Bacteria</taxon>
        <taxon>Bacillati</taxon>
        <taxon>Actinomycetota</taxon>
        <taxon>Actinomycetes</taxon>
        <taxon>Micrococcales</taxon>
        <taxon>Microbacteriaceae</taxon>
        <taxon>Labedella</taxon>
    </lineage>
</organism>
<keyword evidence="4" id="KW-1185">Reference proteome</keyword>